<evidence type="ECO:0000313" key="2">
    <source>
        <dbReference type="Proteomes" id="UP000004994"/>
    </source>
</evidence>
<name>A0A3Q7IL40_SOLLC</name>
<dbReference type="Gramene" id="Solyc10g080585.1.1">
    <property type="protein sequence ID" value="Solyc10g080585.1.1"/>
    <property type="gene ID" value="Solyc10g080585.1"/>
</dbReference>
<organism evidence="1">
    <name type="scientific">Solanum lycopersicum</name>
    <name type="common">Tomato</name>
    <name type="synonym">Lycopersicon esculentum</name>
    <dbReference type="NCBI Taxonomy" id="4081"/>
    <lineage>
        <taxon>Eukaryota</taxon>
        <taxon>Viridiplantae</taxon>
        <taxon>Streptophyta</taxon>
        <taxon>Embryophyta</taxon>
        <taxon>Tracheophyta</taxon>
        <taxon>Spermatophyta</taxon>
        <taxon>Magnoliopsida</taxon>
        <taxon>eudicotyledons</taxon>
        <taxon>Gunneridae</taxon>
        <taxon>Pentapetalae</taxon>
        <taxon>asterids</taxon>
        <taxon>lamiids</taxon>
        <taxon>Solanales</taxon>
        <taxon>Solanaceae</taxon>
        <taxon>Solanoideae</taxon>
        <taxon>Solaneae</taxon>
        <taxon>Solanum</taxon>
        <taxon>Solanum subgen. Lycopersicon</taxon>
    </lineage>
</organism>
<proteinExistence type="predicted"/>
<reference evidence="1" key="1">
    <citation type="journal article" date="2012" name="Nature">
        <title>The tomato genome sequence provides insights into fleshy fruit evolution.</title>
        <authorList>
            <consortium name="Tomato Genome Consortium"/>
        </authorList>
    </citation>
    <scope>NUCLEOTIDE SEQUENCE [LARGE SCALE GENOMIC DNA]</scope>
    <source>
        <strain evidence="1">cv. Heinz 1706</strain>
    </source>
</reference>
<reference evidence="1" key="2">
    <citation type="submission" date="2019-01" db="UniProtKB">
        <authorList>
            <consortium name="EnsemblPlants"/>
        </authorList>
    </citation>
    <scope>IDENTIFICATION</scope>
    <source>
        <strain evidence="1">cv. Heinz 1706</strain>
    </source>
</reference>
<dbReference type="AlphaFoldDB" id="A0A3Q7IL40"/>
<sequence>MNQPTDGIDRFDDKEVKDLLWSMIAKCPQNSSGMKTSCCIGSLVCQVEISNLSCKIIKEKHIAGSDIAMNNSWLNFFISSKGKTGISIGKTFCGVPFLVPPLGSALSLATIPKK</sequence>
<accession>A0A3Q7IL40</accession>
<keyword evidence="2" id="KW-1185">Reference proteome</keyword>
<protein>
    <submittedName>
        <fullName evidence="1">Uncharacterized protein</fullName>
    </submittedName>
</protein>
<evidence type="ECO:0000313" key="1">
    <source>
        <dbReference type="EnsemblPlants" id="Solyc10g080585.1.1"/>
    </source>
</evidence>
<dbReference type="EnsemblPlants" id="Solyc10g080585.1.1">
    <property type="protein sequence ID" value="Solyc10g080585.1.1"/>
    <property type="gene ID" value="Solyc10g080585.1"/>
</dbReference>
<dbReference type="InParanoid" id="A0A3Q7IL40"/>
<dbReference type="Proteomes" id="UP000004994">
    <property type="component" value="Chromosome 10"/>
</dbReference>